<name>A0A2P6RD03_ROSCH</name>
<organism evidence="5 6">
    <name type="scientific">Rosa chinensis</name>
    <name type="common">China rose</name>
    <dbReference type="NCBI Taxonomy" id="74649"/>
    <lineage>
        <taxon>Eukaryota</taxon>
        <taxon>Viridiplantae</taxon>
        <taxon>Streptophyta</taxon>
        <taxon>Embryophyta</taxon>
        <taxon>Tracheophyta</taxon>
        <taxon>Spermatophyta</taxon>
        <taxon>Magnoliopsida</taxon>
        <taxon>eudicotyledons</taxon>
        <taxon>Gunneridae</taxon>
        <taxon>Pentapetalae</taxon>
        <taxon>rosids</taxon>
        <taxon>fabids</taxon>
        <taxon>Rosales</taxon>
        <taxon>Rosaceae</taxon>
        <taxon>Rosoideae</taxon>
        <taxon>Rosoideae incertae sedis</taxon>
        <taxon>Rosa</taxon>
    </lineage>
</organism>
<evidence type="ECO:0000256" key="2">
    <source>
        <dbReference type="ARBA" id="ARBA00022670"/>
    </source>
</evidence>
<sequence>MKFSMGTSPSDIYLTADTGSTLVWMQCKPCKRCYNTKYAMFDPRKSSTYRNITCYARKCGLVDDQKPPGQSPEFCKKFATRRCTYRVEYGDTSSSEGVLAKETIALTFRTGKVITLKDSHWVWAFEP</sequence>
<dbReference type="InterPro" id="IPR033121">
    <property type="entry name" value="PEPTIDASE_A1"/>
</dbReference>
<evidence type="ECO:0000313" key="5">
    <source>
        <dbReference type="EMBL" id="PRQ44313.1"/>
    </source>
</evidence>
<dbReference type="GO" id="GO:0005576">
    <property type="term" value="C:extracellular region"/>
    <property type="evidence" value="ECO:0007669"/>
    <property type="project" value="TreeGrafter"/>
</dbReference>
<proteinExistence type="inferred from homology"/>
<keyword evidence="2" id="KW-0645">Protease</keyword>
<dbReference type="EC" id="3.4.23.12" evidence="5"/>
<keyword evidence="6" id="KW-1185">Reference proteome</keyword>
<comment type="caution">
    <text evidence="5">The sequence shown here is derived from an EMBL/GenBank/DDBJ whole genome shotgun (WGS) entry which is preliminary data.</text>
</comment>
<protein>
    <submittedName>
        <fullName evidence="5">Putative nepenthesin</fullName>
        <ecNumber evidence="5">3.4.23.12</ecNumber>
    </submittedName>
</protein>
<dbReference type="OMA" id="NITCYAR"/>
<dbReference type="Pfam" id="PF14543">
    <property type="entry name" value="TAXi_N"/>
    <property type="match status" value="1"/>
</dbReference>
<dbReference type="PANTHER" id="PTHR47967">
    <property type="entry name" value="OS07G0603500 PROTEIN-RELATED"/>
    <property type="match status" value="1"/>
</dbReference>
<dbReference type="PANTHER" id="PTHR47967:SF39">
    <property type="entry name" value="ASPARTYL PROTEASE FAMILY PROTEIN, PUTATIVE-RELATED"/>
    <property type="match status" value="1"/>
</dbReference>
<dbReference type="STRING" id="74649.A0A2P6RD03"/>
<comment type="similarity">
    <text evidence="1">Belongs to the peptidase A1 family.</text>
</comment>
<dbReference type="InterPro" id="IPR021109">
    <property type="entry name" value="Peptidase_aspartic_dom_sf"/>
</dbReference>
<evidence type="ECO:0000259" key="4">
    <source>
        <dbReference type="PROSITE" id="PS51767"/>
    </source>
</evidence>
<dbReference type="Gene3D" id="2.40.70.10">
    <property type="entry name" value="Acid Proteases"/>
    <property type="match status" value="1"/>
</dbReference>
<gene>
    <name evidence="5" type="ORF">RchiOBHm_Chr3g0477881</name>
</gene>
<dbReference type="SUPFAM" id="SSF50630">
    <property type="entry name" value="Acid proteases"/>
    <property type="match status" value="1"/>
</dbReference>
<dbReference type="AlphaFoldDB" id="A0A2P6RD03"/>
<dbReference type="InterPro" id="IPR051708">
    <property type="entry name" value="Plant_Aspart_Prot_A1"/>
</dbReference>
<dbReference type="InterPro" id="IPR032861">
    <property type="entry name" value="TAXi_N"/>
</dbReference>
<dbReference type="PROSITE" id="PS51767">
    <property type="entry name" value="PEPTIDASE_A1"/>
    <property type="match status" value="1"/>
</dbReference>
<evidence type="ECO:0000256" key="1">
    <source>
        <dbReference type="ARBA" id="ARBA00007447"/>
    </source>
</evidence>
<dbReference type="EMBL" id="PDCK01000041">
    <property type="protein sequence ID" value="PRQ44313.1"/>
    <property type="molecule type" value="Genomic_DNA"/>
</dbReference>
<feature type="domain" description="Peptidase A1" evidence="4">
    <location>
        <begin position="1"/>
        <end position="127"/>
    </location>
</feature>
<keyword evidence="3 5" id="KW-0378">Hydrolase</keyword>
<evidence type="ECO:0000256" key="3">
    <source>
        <dbReference type="ARBA" id="ARBA00022801"/>
    </source>
</evidence>
<accession>A0A2P6RD03</accession>
<dbReference type="GO" id="GO:0008233">
    <property type="term" value="F:peptidase activity"/>
    <property type="evidence" value="ECO:0007669"/>
    <property type="project" value="UniProtKB-KW"/>
</dbReference>
<evidence type="ECO:0000313" key="6">
    <source>
        <dbReference type="Proteomes" id="UP000238479"/>
    </source>
</evidence>
<dbReference type="Gramene" id="PRQ44313">
    <property type="protein sequence ID" value="PRQ44313"/>
    <property type="gene ID" value="RchiOBHm_Chr3g0477881"/>
</dbReference>
<dbReference type="Proteomes" id="UP000238479">
    <property type="component" value="Chromosome 3"/>
</dbReference>
<dbReference type="GO" id="GO:0006508">
    <property type="term" value="P:proteolysis"/>
    <property type="evidence" value="ECO:0007669"/>
    <property type="project" value="UniProtKB-KW"/>
</dbReference>
<reference evidence="5 6" key="1">
    <citation type="journal article" date="2018" name="Nat. Genet.">
        <title>The Rosa genome provides new insights in the design of modern roses.</title>
        <authorList>
            <person name="Bendahmane M."/>
        </authorList>
    </citation>
    <scope>NUCLEOTIDE SEQUENCE [LARGE SCALE GENOMIC DNA]</scope>
    <source>
        <strain evidence="6">cv. Old Blush</strain>
    </source>
</reference>